<feature type="transmembrane region" description="Helical" evidence="2">
    <location>
        <begin position="59"/>
        <end position="76"/>
    </location>
</feature>
<evidence type="ECO:0000256" key="1">
    <source>
        <dbReference type="SAM" id="MobiDB-lite"/>
    </source>
</evidence>
<dbReference type="Pfam" id="PF11222">
    <property type="entry name" value="DUF3017"/>
    <property type="match status" value="1"/>
</dbReference>
<feature type="transmembrane region" description="Helical" evidence="2">
    <location>
        <begin position="97"/>
        <end position="117"/>
    </location>
</feature>
<gene>
    <name evidence="3" type="ORF">CSPHI_02315</name>
</gene>
<keyword evidence="2" id="KW-1133">Transmembrane helix</keyword>
<dbReference type="EMBL" id="CP009248">
    <property type="protein sequence ID" value="APT90095.1"/>
    <property type="molecule type" value="Genomic_DNA"/>
</dbReference>
<dbReference type="Proteomes" id="UP000185469">
    <property type="component" value="Chromosome"/>
</dbReference>
<evidence type="ECO:0000256" key="2">
    <source>
        <dbReference type="SAM" id="Phobius"/>
    </source>
</evidence>
<evidence type="ECO:0000313" key="4">
    <source>
        <dbReference type="Proteomes" id="UP000185469"/>
    </source>
</evidence>
<dbReference type="RefSeq" id="WP_075691315.1">
    <property type="nucleotide sequence ID" value="NZ_CP009248.1"/>
</dbReference>
<feature type="transmembrane region" description="Helical" evidence="2">
    <location>
        <begin position="35"/>
        <end position="53"/>
    </location>
</feature>
<keyword evidence="2" id="KW-0812">Transmembrane</keyword>
<dbReference type="KEGG" id="csph:CSPHI_02315"/>
<keyword evidence="2" id="KW-0472">Membrane</keyword>
<dbReference type="AlphaFoldDB" id="A0A1L7CW31"/>
<sequence>MREIARRADPGELPDPLANPHSPPRARGAHWDRRIQLALIGLLCAGFGAFGVFLGLERWRRATFTLGLTMMYLALLRQYLPDSMIGVFSVRSRTFDLVFGLFLGGSMVFLAASVDALGS</sequence>
<feature type="compositionally biased region" description="Basic and acidic residues" evidence="1">
    <location>
        <begin position="1"/>
        <end position="10"/>
    </location>
</feature>
<protein>
    <recommendedName>
        <fullName evidence="5">DUF3017 domain-containing protein</fullName>
    </recommendedName>
</protein>
<organism evidence="3 4">
    <name type="scientific">Corynebacterium sphenisci DSM 44792</name>
    <dbReference type="NCBI Taxonomy" id="1437874"/>
    <lineage>
        <taxon>Bacteria</taxon>
        <taxon>Bacillati</taxon>
        <taxon>Actinomycetota</taxon>
        <taxon>Actinomycetes</taxon>
        <taxon>Mycobacteriales</taxon>
        <taxon>Corynebacteriaceae</taxon>
        <taxon>Corynebacterium</taxon>
    </lineage>
</organism>
<evidence type="ECO:0000313" key="3">
    <source>
        <dbReference type="EMBL" id="APT90095.1"/>
    </source>
</evidence>
<evidence type="ECO:0008006" key="5">
    <source>
        <dbReference type="Google" id="ProtNLM"/>
    </source>
</evidence>
<accession>A0A1L7CW31</accession>
<dbReference type="InterPro" id="IPR021385">
    <property type="entry name" value="DUF3017"/>
</dbReference>
<proteinExistence type="predicted"/>
<reference evidence="3 4" key="1">
    <citation type="submission" date="2014-08" db="EMBL/GenBank/DDBJ databases">
        <title>Complete genome sequence of Corynebacterium sphenisci CECT 5990(T) (=DSM 44792(T)), isolated from healthy wild penguins.</title>
        <authorList>
            <person name="Ruckert C."/>
            <person name="Albersmeier A."/>
            <person name="Winkler A."/>
            <person name="Kalinowski J."/>
        </authorList>
    </citation>
    <scope>NUCLEOTIDE SEQUENCE [LARGE SCALE GENOMIC DNA]</scope>
    <source>
        <strain evidence="3 4">DSM 44792</strain>
    </source>
</reference>
<feature type="region of interest" description="Disordered" evidence="1">
    <location>
        <begin position="1"/>
        <end position="27"/>
    </location>
</feature>
<name>A0A1L7CW31_9CORY</name>
<keyword evidence="4" id="KW-1185">Reference proteome</keyword>